<sequence length="286" mass="30749">MFSRSLWELYEPVHDVVYFTPEARQAADDAGMRGFWMGYFAMRAAPLGPVGPDVVTSCFYVFSPERARRALPDAWRYGSPREMLAARNRGVDGAMRRLHGNDVVAGPAMAEAADLAWEAAMSADTAGRVLGAANQALAPPEEPHVRLWQAVTTLREHRGDGHIAVLVSRGIGPVAAQILKGAAGESDPGILREGRKWDEDTWRATEAGLRGRGWIDQTGRLTEAGAAEHARIEEATDAAAEQPWRALGSDATNRLAELLAPLARDVVRAGLLPGGNPVGLTASARL</sequence>
<dbReference type="Pfam" id="PF21863">
    <property type="entry name" value="HTH_67"/>
    <property type="match status" value="1"/>
</dbReference>
<dbReference type="NCBIfam" id="NF047719">
    <property type="entry name" value="SCO6745_fam_HTH"/>
    <property type="match status" value="1"/>
</dbReference>
<dbReference type="EMBL" id="JBHUKR010000004">
    <property type="protein sequence ID" value="MFD2415243.1"/>
    <property type="molecule type" value="Genomic_DNA"/>
</dbReference>
<protein>
    <recommendedName>
        <fullName evidence="3">SalK</fullName>
    </recommendedName>
</protein>
<evidence type="ECO:0000313" key="1">
    <source>
        <dbReference type="EMBL" id="MFD2415243.1"/>
    </source>
</evidence>
<comment type="caution">
    <text evidence="1">The sequence shown here is derived from an EMBL/GenBank/DDBJ whole genome shotgun (WGS) entry which is preliminary data.</text>
</comment>
<dbReference type="RefSeq" id="WP_378260872.1">
    <property type="nucleotide sequence ID" value="NZ_JBHUKR010000004.1"/>
</dbReference>
<reference evidence="2" key="1">
    <citation type="journal article" date="2019" name="Int. J. Syst. Evol. Microbiol.">
        <title>The Global Catalogue of Microorganisms (GCM) 10K type strain sequencing project: providing services to taxonomists for standard genome sequencing and annotation.</title>
        <authorList>
            <consortium name="The Broad Institute Genomics Platform"/>
            <consortium name="The Broad Institute Genome Sequencing Center for Infectious Disease"/>
            <person name="Wu L."/>
            <person name="Ma J."/>
        </authorList>
    </citation>
    <scope>NUCLEOTIDE SEQUENCE [LARGE SCALE GENOMIC DNA]</scope>
    <source>
        <strain evidence="2">CGMCC 4.7645</strain>
    </source>
</reference>
<keyword evidence="2" id="KW-1185">Reference proteome</keyword>
<dbReference type="InterPro" id="IPR054058">
    <property type="entry name" value="HTH_67"/>
</dbReference>
<name>A0ABW5FJS1_9PSEU</name>
<organism evidence="1 2">
    <name type="scientific">Amycolatopsis pigmentata</name>
    <dbReference type="NCBI Taxonomy" id="450801"/>
    <lineage>
        <taxon>Bacteria</taxon>
        <taxon>Bacillati</taxon>
        <taxon>Actinomycetota</taxon>
        <taxon>Actinomycetes</taxon>
        <taxon>Pseudonocardiales</taxon>
        <taxon>Pseudonocardiaceae</taxon>
        <taxon>Amycolatopsis</taxon>
    </lineage>
</organism>
<evidence type="ECO:0008006" key="3">
    <source>
        <dbReference type="Google" id="ProtNLM"/>
    </source>
</evidence>
<evidence type="ECO:0000313" key="2">
    <source>
        <dbReference type="Proteomes" id="UP001597417"/>
    </source>
</evidence>
<accession>A0ABW5FJS1</accession>
<gene>
    <name evidence="1" type="ORF">ACFSXZ_02760</name>
</gene>
<dbReference type="Proteomes" id="UP001597417">
    <property type="component" value="Unassembled WGS sequence"/>
</dbReference>
<proteinExistence type="predicted"/>